<dbReference type="GO" id="GO:0006313">
    <property type="term" value="P:DNA transposition"/>
    <property type="evidence" value="ECO:0007669"/>
    <property type="project" value="InterPro"/>
</dbReference>
<dbReference type="RefSeq" id="WP_005043777.1">
    <property type="nucleotide sequence ID" value="NZ_AOME01000068.1"/>
</dbReference>
<dbReference type="OrthoDB" id="212258at2157"/>
<evidence type="ECO:0000256" key="2">
    <source>
        <dbReference type="ARBA" id="ARBA00022578"/>
    </source>
</evidence>
<dbReference type="Proteomes" id="UP000011625">
    <property type="component" value="Unassembled WGS sequence"/>
</dbReference>
<gene>
    <name evidence="6" type="ORF">C450_12570</name>
</gene>
<evidence type="ECO:0000259" key="5">
    <source>
        <dbReference type="Pfam" id="PF01609"/>
    </source>
</evidence>
<dbReference type="InterPro" id="IPR012337">
    <property type="entry name" value="RNaseH-like_sf"/>
</dbReference>
<dbReference type="InterPro" id="IPR002559">
    <property type="entry name" value="Transposase_11"/>
</dbReference>
<proteinExistence type="inferred from homology"/>
<dbReference type="STRING" id="1227456.C450_12570"/>
<keyword evidence="7" id="KW-1185">Reference proteome</keyword>
<dbReference type="NCBIfam" id="NF033592">
    <property type="entry name" value="transpos_IS4_1"/>
    <property type="match status" value="1"/>
</dbReference>
<dbReference type="PANTHER" id="PTHR33258:SF1">
    <property type="entry name" value="TRANSPOSASE INSL FOR INSERTION SEQUENCE ELEMENT IS186A-RELATED"/>
    <property type="match status" value="1"/>
</dbReference>
<evidence type="ECO:0000313" key="7">
    <source>
        <dbReference type="Proteomes" id="UP000011625"/>
    </source>
</evidence>
<dbReference type="GO" id="GO:0003677">
    <property type="term" value="F:DNA binding"/>
    <property type="evidence" value="ECO:0007669"/>
    <property type="project" value="UniProtKB-KW"/>
</dbReference>
<sequence length="424" mass="48943">MQRLTTLFPSTMLEEHAEELGVVERDGKLQIPVLVWAFVFGFAAGESRTLAGFRRAYNSTADEVLSPGGFYQRLTPLFAEYLCDLVETALDEVAVPHTVSKEFSRFRDVIIADGTVLRLHQFLAEEYEGRKEEQAGARLHLLHNATDQTIERFSVTDEKAHDSTAFDTGSWLKGRLVLFDRAYFKFRRFALIDENDGYFVSQLKSSSNPVIMAELREWRGRAIPLEGEHVYDIVEDLQRKYIDVEVEVSFQRREYAGTQSWDTKRFRVVGVRVEDADDYQLYITNLSRESFLPADIATLYRCRWEVEVLFRELKTQYELDEFDTSKKHVVEVLLYAALLSLVVSRALLKVVTEEADDECVFPTERWAATFRSHAQLILHELGDYLGYSPPPLLERLIEDAQKIHQQRPILQERLATITQPTIEA</sequence>
<dbReference type="Pfam" id="PF01609">
    <property type="entry name" value="DDE_Tnp_1"/>
    <property type="match status" value="1"/>
</dbReference>
<dbReference type="SUPFAM" id="SSF53098">
    <property type="entry name" value="Ribonuclease H-like"/>
    <property type="match status" value="1"/>
</dbReference>
<name>M0N3N0_9EURY</name>
<dbReference type="GO" id="GO:0004803">
    <property type="term" value="F:transposase activity"/>
    <property type="evidence" value="ECO:0007669"/>
    <property type="project" value="InterPro"/>
</dbReference>
<keyword evidence="2" id="KW-0815">Transposition</keyword>
<evidence type="ECO:0000313" key="6">
    <source>
        <dbReference type="EMBL" id="EMA51310.1"/>
    </source>
</evidence>
<feature type="domain" description="Transposase IS4-like" evidence="5">
    <location>
        <begin position="106"/>
        <end position="342"/>
    </location>
</feature>
<dbReference type="InterPro" id="IPR047952">
    <property type="entry name" value="Transpos_IS4"/>
</dbReference>
<dbReference type="PATRIC" id="fig|1227456.3.peg.2544"/>
<keyword evidence="3" id="KW-0238">DNA-binding</keyword>
<keyword evidence="4" id="KW-0233">DNA recombination</keyword>
<dbReference type="Gene3D" id="3.90.350.10">
    <property type="entry name" value="Transposase Inhibitor Protein From Tn5, Chain A, domain 1"/>
    <property type="match status" value="1"/>
</dbReference>
<evidence type="ECO:0000256" key="3">
    <source>
        <dbReference type="ARBA" id="ARBA00023125"/>
    </source>
</evidence>
<protein>
    <submittedName>
        <fullName evidence="6">Putative ISH8 transposase</fullName>
    </submittedName>
</protein>
<evidence type="ECO:0000256" key="4">
    <source>
        <dbReference type="ARBA" id="ARBA00023172"/>
    </source>
</evidence>
<accession>M0N3N0</accession>
<comment type="caution">
    <text evidence="6">The sequence shown here is derived from an EMBL/GenBank/DDBJ whole genome shotgun (WGS) entry which is preliminary data.</text>
</comment>
<dbReference type="PANTHER" id="PTHR33258">
    <property type="entry name" value="TRANSPOSASE INSL FOR INSERTION SEQUENCE ELEMENT IS186A-RELATED"/>
    <property type="match status" value="1"/>
</dbReference>
<comment type="similarity">
    <text evidence="1">Belongs to the transposase 11 family.</text>
</comment>
<organism evidence="6 7">
    <name type="scientific">Halococcus salifodinae DSM 8989</name>
    <dbReference type="NCBI Taxonomy" id="1227456"/>
    <lineage>
        <taxon>Archaea</taxon>
        <taxon>Methanobacteriati</taxon>
        <taxon>Methanobacteriota</taxon>
        <taxon>Stenosarchaea group</taxon>
        <taxon>Halobacteria</taxon>
        <taxon>Halobacteriales</taxon>
        <taxon>Halococcaceae</taxon>
        <taxon>Halococcus</taxon>
    </lineage>
</organism>
<dbReference type="EMBL" id="AOME01000068">
    <property type="protein sequence ID" value="EMA51310.1"/>
    <property type="molecule type" value="Genomic_DNA"/>
</dbReference>
<dbReference type="AlphaFoldDB" id="M0N3N0"/>
<evidence type="ECO:0000256" key="1">
    <source>
        <dbReference type="ARBA" id="ARBA00010075"/>
    </source>
</evidence>
<reference evidence="6 7" key="1">
    <citation type="journal article" date="2014" name="PLoS Genet.">
        <title>Phylogenetically driven sequencing of extremely halophilic archaea reveals strategies for static and dynamic osmo-response.</title>
        <authorList>
            <person name="Becker E.A."/>
            <person name="Seitzer P.M."/>
            <person name="Tritt A."/>
            <person name="Larsen D."/>
            <person name="Krusor M."/>
            <person name="Yao A.I."/>
            <person name="Wu D."/>
            <person name="Madern D."/>
            <person name="Eisen J.A."/>
            <person name="Darling A.E."/>
            <person name="Facciotti M.T."/>
        </authorList>
    </citation>
    <scope>NUCLEOTIDE SEQUENCE [LARGE SCALE GENOMIC DNA]</scope>
    <source>
        <strain evidence="6 7">DSM 8989</strain>
    </source>
</reference>